<dbReference type="PROSITE" id="PS50297">
    <property type="entry name" value="ANK_REP_REGION"/>
    <property type="match status" value="4"/>
</dbReference>
<feature type="repeat" description="ANK" evidence="3">
    <location>
        <begin position="247"/>
        <end position="275"/>
    </location>
</feature>
<dbReference type="SMART" id="SM00248">
    <property type="entry name" value="ANK"/>
    <property type="match status" value="9"/>
</dbReference>
<dbReference type="Gene3D" id="1.25.40.20">
    <property type="entry name" value="Ankyrin repeat-containing domain"/>
    <property type="match status" value="2"/>
</dbReference>
<feature type="repeat" description="ANK" evidence="3">
    <location>
        <begin position="170"/>
        <end position="202"/>
    </location>
</feature>
<dbReference type="PANTHER" id="PTHR24198">
    <property type="entry name" value="ANKYRIN REPEAT AND PROTEIN KINASE DOMAIN-CONTAINING PROTEIN"/>
    <property type="match status" value="1"/>
</dbReference>
<dbReference type="AlphaFoldDB" id="A0A6H5J257"/>
<dbReference type="PANTHER" id="PTHR24198:SF165">
    <property type="entry name" value="ANKYRIN REPEAT-CONTAINING PROTEIN-RELATED"/>
    <property type="match status" value="1"/>
</dbReference>
<evidence type="ECO:0000313" key="4">
    <source>
        <dbReference type="EMBL" id="CAB0043442.1"/>
    </source>
</evidence>
<evidence type="ECO:0000256" key="2">
    <source>
        <dbReference type="ARBA" id="ARBA00023043"/>
    </source>
</evidence>
<proteinExistence type="predicted"/>
<dbReference type="PROSITE" id="PS50088">
    <property type="entry name" value="ANK_REPEAT"/>
    <property type="match status" value="4"/>
</dbReference>
<keyword evidence="5" id="KW-1185">Reference proteome</keyword>
<accession>A0A6H5J257</accession>
<evidence type="ECO:0000313" key="5">
    <source>
        <dbReference type="Proteomes" id="UP000479190"/>
    </source>
</evidence>
<name>A0A6H5J257_9HYME</name>
<reference evidence="4 5" key="1">
    <citation type="submission" date="2020-02" db="EMBL/GenBank/DDBJ databases">
        <authorList>
            <person name="Ferguson B K."/>
        </authorList>
    </citation>
    <scope>NUCLEOTIDE SEQUENCE [LARGE SCALE GENOMIC DNA]</scope>
</reference>
<dbReference type="InterPro" id="IPR002110">
    <property type="entry name" value="Ankyrin_rpt"/>
</dbReference>
<organism evidence="4 5">
    <name type="scientific">Trichogramma brassicae</name>
    <dbReference type="NCBI Taxonomy" id="86971"/>
    <lineage>
        <taxon>Eukaryota</taxon>
        <taxon>Metazoa</taxon>
        <taxon>Ecdysozoa</taxon>
        <taxon>Arthropoda</taxon>
        <taxon>Hexapoda</taxon>
        <taxon>Insecta</taxon>
        <taxon>Pterygota</taxon>
        <taxon>Neoptera</taxon>
        <taxon>Endopterygota</taxon>
        <taxon>Hymenoptera</taxon>
        <taxon>Apocrita</taxon>
        <taxon>Proctotrupomorpha</taxon>
        <taxon>Chalcidoidea</taxon>
        <taxon>Trichogrammatidae</taxon>
        <taxon>Trichogramma</taxon>
    </lineage>
</organism>
<feature type="repeat" description="ANK" evidence="3">
    <location>
        <begin position="711"/>
        <end position="743"/>
    </location>
</feature>
<dbReference type="OrthoDB" id="412600at2759"/>
<feature type="repeat" description="ANK" evidence="3">
    <location>
        <begin position="788"/>
        <end position="812"/>
    </location>
</feature>
<dbReference type="Proteomes" id="UP000479190">
    <property type="component" value="Unassembled WGS sequence"/>
</dbReference>
<keyword evidence="1" id="KW-0677">Repeat</keyword>
<keyword evidence="2 3" id="KW-0040">ANK repeat</keyword>
<protein>
    <recommendedName>
        <fullName evidence="6">SOCS box domain-containing protein</fullName>
    </recommendedName>
</protein>
<evidence type="ECO:0008006" key="6">
    <source>
        <dbReference type="Google" id="ProtNLM"/>
    </source>
</evidence>
<dbReference type="EMBL" id="CADCXV010001316">
    <property type="protein sequence ID" value="CAB0043442.1"/>
    <property type="molecule type" value="Genomic_DNA"/>
</dbReference>
<dbReference type="Pfam" id="PF12796">
    <property type="entry name" value="Ank_2"/>
    <property type="match status" value="2"/>
</dbReference>
<evidence type="ECO:0000256" key="1">
    <source>
        <dbReference type="ARBA" id="ARBA00022737"/>
    </source>
</evidence>
<gene>
    <name evidence="4" type="ORF">TBRA_LOCUS15030</name>
</gene>
<evidence type="ECO:0000256" key="3">
    <source>
        <dbReference type="PROSITE-ProRule" id="PRU00023"/>
    </source>
</evidence>
<sequence>MVAKNWRCYNRLKNLRKKVNWEIEEERSEFLRRLCDLIKIWKGRLPKLRVIFRLEEIDWLLTENLNISVEPKLLIDFVIRTGYKDVPDVDEDGKPHLRRTTAVHLANRLYTLKMQFVIPKLFRIYDRFDVNYVDEDGYTHFHAACLCGCDDVVKKFLELGQDPNCLVTETDDSPLHLALANGRNGVVELLLKNGADPNLINAKGYTPLHLICMRLYNYNDYSKMFELFFKIIDEQHQTVQVDARDNLGRTPLQWAVANLLPNLIDLLLDRGADLSSFVFPTEDYFGQRYSGMKGTGSTYNMLVIVERLKKKGYELNQSHALTIIKFLDHMTMLGTGCSYSLGVKKICELYCTRCKAKITFHEPMCCITCYFKMVDNFFKYWATEFFGQLICHQLPILCCEIIIDELRYMDQKNICLAAAVIVSSFDLRMWRARGGSQSALGTQYRRSCVIQSGSAIQPVQYNTRTTRKERRGNSRDKNNFLLIFNFVCLSAQVDSLNNMIDFDTICDFIKERCEDEAAALHDEAGDELWHDSADDSDDSGDLAFEGDHLSELTRMRAKVNWENEKERKKFFRQLYRLARDWQGQLPNLKEYFRAEEMDWLLTESVKYNVCNILEPDQFIEFAIKTGYRDEPELDEAGKPSLRRSTALHCAARCIFSDTVHDLFKIYASSEANYLDEADGLTHFHVACKFDCCDVVEQFLGSGQDPDCTASFAHPPLHLALASDNRRVVRLLLESGANPNLANVEGSTPLHVICAKGGDGTGCGDLAELFLEINEEMGQSVLVDARDKLGRTPLQLAVANLRPEVVEILLDRGDADLSAFRFPTESHLAGERKPSDYKLFGFKFALAVAALNVVELLEQRGYKLQRNDALTFMMFFARFKLFEKPAAAAADQEKRNWYDDKHFAVQSKRLMVGTSSSLRDLIHLGRLDYESTTSTAKQLPTLADYSRLARSNEFWMLPKESGQACTAHLCEIMSRRFFRRWTLEFFLELTRQQLPILCCEKIIGQLTSEDSLSICLAATGQNLE</sequence>
<dbReference type="SUPFAM" id="SSF48403">
    <property type="entry name" value="Ankyrin repeat"/>
    <property type="match status" value="2"/>
</dbReference>
<dbReference type="InterPro" id="IPR036770">
    <property type="entry name" value="Ankyrin_rpt-contain_sf"/>
</dbReference>